<feature type="signal peptide" evidence="1">
    <location>
        <begin position="1"/>
        <end position="19"/>
    </location>
</feature>
<evidence type="ECO:0000313" key="3">
    <source>
        <dbReference type="Proteomes" id="UP000184330"/>
    </source>
</evidence>
<sequence>MYTMFFTITMLASMALTSPTPLPSPVSPRAAPQASDILLAIAPSSSSCANAPAAGECATAAQAAEYLIPAMAKYEIYNPHEIVAVLSVIAYESGEFKYNTNHFPAPGRPGQGTRNMQMPNFNLIYAQSIPELKTQLAAITTATSTSGLSDATLNAIRALVLPDQYSWASGAWYLTTQCSSVRTQLQAGGVAGWNAYMACIGATDSSETAARLAYWTAANTAFGIS</sequence>
<accession>A0A1L7WM96</accession>
<keyword evidence="1" id="KW-0732">Signal</keyword>
<name>A0A1L7WM96_9HELO</name>
<protein>
    <recommendedName>
        <fullName evidence="4">Transglycosylase SLT domain-containing protein</fullName>
    </recommendedName>
</protein>
<keyword evidence="3" id="KW-1185">Reference proteome</keyword>
<proteinExistence type="predicted"/>
<feature type="chain" id="PRO_5012792593" description="Transglycosylase SLT domain-containing protein" evidence="1">
    <location>
        <begin position="20"/>
        <end position="225"/>
    </location>
</feature>
<dbReference type="STRING" id="576137.A0A1L7WM96"/>
<dbReference type="EMBL" id="FJOG01000004">
    <property type="protein sequence ID" value="CZR53882.1"/>
    <property type="molecule type" value="Genomic_DNA"/>
</dbReference>
<evidence type="ECO:0008006" key="4">
    <source>
        <dbReference type="Google" id="ProtNLM"/>
    </source>
</evidence>
<dbReference type="OrthoDB" id="2349272at2759"/>
<dbReference type="Proteomes" id="UP000184330">
    <property type="component" value="Unassembled WGS sequence"/>
</dbReference>
<reference evidence="2 3" key="1">
    <citation type="submission" date="2016-03" db="EMBL/GenBank/DDBJ databases">
        <authorList>
            <person name="Ploux O."/>
        </authorList>
    </citation>
    <scope>NUCLEOTIDE SEQUENCE [LARGE SCALE GENOMIC DNA]</scope>
    <source>
        <strain evidence="2 3">UAMH 11012</strain>
    </source>
</reference>
<gene>
    <name evidence="2" type="ORF">PAC_03764</name>
</gene>
<dbReference type="AlphaFoldDB" id="A0A1L7WM96"/>
<evidence type="ECO:0000256" key="1">
    <source>
        <dbReference type="SAM" id="SignalP"/>
    </source>
</evidence>
<organism evidence="2 3">
    <name type="scientific">Phialocephala subalpina</name>
    <dbReference type="NCBI Taxonomy" id="576137"/>
    <lineage>
        <taxon>Eukaryota</taxon>
        <taxon>Fungi</taxon>
        <taxon>Dikarya</taxon>
        <taxon>Ascomycota</taxon>
        <taxon>Pezizomycotina</taxon>
        <taxon>Leotiomycetes</taxon>
        <taxon>Helotiales</taxon>
        <taxon>Mollisiaceae</taxon>
        <taxon>Phialocephala</taxon>
        <taxon>Phialocephala fortinii species complex</taxon>
    </lineage>
</organism>
<evidence type="ECO:0000313" key="2">
    <source>
        <dbReference type="EMBL" id="CZR53882.1"/>
    </source>
</evidence>